<dbReference type="GO" id="GO:0033214">
    <property type="term" value="P:siderophore-iron import into cell"/>
    <property type="evidence" value="ECO:0007669"/>
    <property type="project" value="TreeGrafter"/>
</dbReference>
<evidence type="ECO:0000256" key="5">
    <source>
        <dbReference type="ARBA" id="ARBA00022692"/>
    </source>
</evidence>
<sequence length="302" mass="30915">MSTGTVFDAVVAYDPALEDHVIFRELRLPRTVLGLLVGVALGVSGAVMQGVARNPLADPGILGVSAGAALAVVVAISVLGITSLIGYVWWAFAGAAITSVFVYAVGSLGRAGGTPVKIALAGAAIAAFLSSITSAILVVDLSTLDQFRFWAVGSLAERGWDIVAQVAPFIALGTVLALVSSRQLNALALGDDVARSLGQHVGRSRVLAAVCVVFLVGAATAAAGPIGFVGLTVPHVARVITGPDYRWVVPYSAVLAPILLLGADVIGRVVVRPGELQVGIVTALIGAPFFIALVRRRKLAQL</sequence>
<evidence type="ECO:0000256" key="4">
    <source>
        <dbReference type="ARBA" id="ARBA00022475"/>
    </source>
</evidence>
<comment type="subcellular location">
    <subcellularLocation>
        <location evidence="1">Cell membrane</location>
        <topology evidence="1">Multi-pass membrane protein</topology>
    </subcellularLocation>
</comment>
<evidence type="ECO:0000313" key="10">
    <source>
        <dbReference type="Proteomes" id="UP000248764"/>
    </source>
</evidence>
<evidence type="ECO:0000256" key="7">
    <source>
        <dbReference type="ARBA" id="ARBA00023136"/>
    </source>
</evidence>
<dbReference type="PANTHER" id="PTHR30472:SF1">
    <property type="entry name" value="FE(3+) DICITRATE TRANSPORT SYSTEM PERMEASE PROTEIN FECC-RELATED"/>
    <property type="match status" value="1"/>
</dbReference>
<evidence type="ECO:0000256" key="1">
    <source>
        <dbReference type="ARBA" id="ARBA00004651"/>
    </source>
</evidence>
<dbReference type="Gene3D" id="1.10.3470.10">
    <property type="entry name" value="ABC transporter involved in vitamin B12 uptake, BtuC"/>
    <property type="match status" value="1"/>
</dbReference>
<keyword evidence="10" id="KW-1185">Reference proteome</keyword>
<proteinExistence type="inferred from homology"/>
<keyword evidence="5 8" id="KW-0812">Transmembrane</keyword>
<dbReference type="InterPro" id="IPR037294">
    <property type="entry name" value="ABC_BtuC-like"/>
</dbReference>
<feature type="transmembrane region" description="Helical" evidence="8">
    <location>
        <begin position="248"/>
        <end position="271"/>
    </location>
</feature>
<evidence type="ECO:0000256" key="6">
    <source>
        <dbReference type="ARBA" id="ARBA00022989"/>
    </source>
</evidence>
<keyword evidence="4" id="KW-1003">Cell membrane</keyword>
<keyword evidence="6 8" id="KW-1133">Transmembrane helix</keyword>
<keyword evidence="3" id="KW-0813">Transport</keyword>
<dbReference type="PANTHER" id="PTHR30472">
    <property type="entry name" value="FERRIC ENTEROBACTIN TRANSPORT SYSTEM PERMEASE PROTEIN"/>
    <property type="match status" value="1"/>
</dbReference>
<comment type="caution">
    <text evidence="9">The sequence shown here is derived from an EMBL/GenBank/DDBJ whole genome shotgun (WGS) entry which is preliminary data.</text>
</comment>
<dbReference type="GO" id="GO:0022857">
    <property type="term" value="F:transmembrane transporter activity"/>
    <property type="evidence" value="ECO:0007669"/>
    <property type="project" value="InterPro"/>
</dbReference>
<keyword evidence="7 8" id="KW-0472">Membrane</keyword>
<feature type="transmembrane region" description="Helical" evidence="8">
    <location>
        <begin position="118"/>
        <end position="139"/>
    </location>
</feature>
<dbReference type="SUPFAM" id="SSF81345">
    <property type="entry name" value="ABC transporter involved in vitamin B12 uptake, BtuC"/>
    <property type="match status" value="1"/>
</dbReference>
<dbReference type="Proteomes" id="UP000248764">
    <property type="component" value="Unassembled WGS sequence"/>
</dbReference>
<dbReference type="Pfam" id="PF01032">
    <property type="entry name" value="FecCD"/>
    <property type="match status" value="1"/>
</dbReference>
<comment type="similarity">
    <text evidence="2">Belongs to the binding-protein-dependent transport system permease family. FecCD subfamily.</text>
</comment>
<feature type="transmembrane region" description="Helical" evidence="8">
    <location>
        <begin position="159"/>
        <end position="179"/>
    </location>
</feature>
<dbReference type="EMBL" id="POTW01000021">
    <property type="protein sequence ID" value="PZF83855.1"/>
    <property type="molecule type" value="Genomic_DNA"/>
</dbReference>
<dbReference type="AlphaFoldDB" id="A0A2W2B9C6"/>
<dbReference type="CDD" id="cd06550">
    <property type="entry name" value="TM_ABC_iron-siderophores_like"/>
    <property type="match status" value="1"/>
</dbReference>
<feature type="transmembrane region" description="Helical" evidence="8">
    <location>
        <begin position="206"/>
        <end position="228"/>
    </location>
</feature>
<evidence type="ECO:0000313" key="9">
    <source>
        <dbReference type="EMBL" id="PZF83855.1"/>
    </source>
</evidence>
<feature type="transmembrane region" description="Helical" evidence="8">
    <location>
        <begin position="87"/>
        <end position="106"/>
    </location>
</feature>
<dbReference type="FunFam" id="1.10.3470.10:FF:000001">
    <property type="entry name" value="Vitamin B12 ABC transporter permease BtuC"/>
    <property type="match status" value="1"/>
</dbReference>
<protein>
    <submittedName>
        <fullName evidence="9">Iron ABC transporter permease</fullName>
    </submittedName>
</protein>
<evidence type="ECO:0000256" key="8">
    <source>
        <dbReference type="SAM" id="Phobius"/>
    </source>
</evidence>
<gene>
    <name evidence="9" type="ORF">C1I92_11095</name>
</gene>
<name>A0A2W2B9C6_9ACTN</name>
<feature type="transmembrane region" description="Helical" evidence="8">
    <location>
        <begin position="31"/>
        <end position="48"/>
    </location>
</feature>
<accession>A0A2W2B9C6</accession>
<feature type="transmembrane region" description="Helical" evidence="8">
    <location>
        <begin position="278"/>
        <end position="295"/>
    </location>
</feature>
<feature type="transmembrane region" description="Helical" evidence="8">
    <location>
        <begin position="60"/>
        <end position="81"/>
    </location>
</feature>
<evidence type="ECO:0000256" key="2">
    <source>
        <dbReference type="ARBA" id="ARBA00007935"/>
    </source>
</evidence>
<evidence type="ECO:0000256" key="3">
    <source>
        <dbReference type="ARBA" id="ARBA00022448"/>
    </source>
</evidence>
<reference evidence="9 10" key="1">
    <citation type="submission" date="2018-01" db="EMBL/GenBank/DDBJ databases">
        <title>Draft genome sequence of Jiangella sp. GTF31.</title>
        <authorList>
            <person name="Sahin N."/>
            <person name="Ay H."/>
            <person name="Saygin H."/>
        </authorList>
    </citation>
    <scope>NUCLEOTIDE SEQUENCE [LARGE SCALE GENOMIC DNA]</scope>
    <source>
        <strain evidence="9 10">GTF31</strain>
    </source>
</reference>
<dbReference type="GO" id="GO:0005886">
    <property type="term" value="C:plasma membrane"/>
    <property type="evidence" value="ECO:0007669"/>
    <property type="project" value="UniProtKB-SubCell"/>
</dbReference>
<organism evidence="9 10">
    <name type="scientific">Jiangella anatolica</name>
    <dbReference type="NCBI Taxonomy" id="2670374"/>
    <lineage>
        <taxon>Bacteria</taxon>
        <taxon>Bacillati</taxon>
        <taxon>Actinomycetota</taxon>
        <taxon>Actinomycetes</taxon>
        <taxon>Jiangellales</taxon>
        <taxon>Jiangellaceae</taxon>
        <taxon>Jiangella</taxon>
    </lineage>
</organism>
<dbReference type="InterPro" id="IPR000522">
    <property type="entry name" value="ABC_transptr_permease_BtuC"/>
</dbReference>